<dbReference type="RefSeq" id="WP_039681340.1">
    <property type="nucleotide sequence ID" value="NZ_JWHR01000157.1"/>
</dbReference>
<organism evidence="1 2">
    <name type="scientific">Terrisporobacter othiniensis</name>
    <dbReference type="NCBI Taxonomy" id="1577792"/>
    <lineage>
        <taxon>Bacteria</taxon>
        <taxon>Bacillati</taxon>
        <taxon>Bacillota</taxon>
        <taxon>Clostridia</taxon>
        <taxon>Peptostreptococcales</taxon>
        <taxon>Peptostreptococcaceae</taxon>
        <taxon>Terrisporobacter</taxon>
    </lineage>
</organism>
<protein>
    <submittedName>
        <fullName evidence="1">Uncharacterized protein</fullName>
    </submittedName>
</protein>
<dbReference type="Proteomes" id="UP000031189">
    <property type="component" value="Unassembled WGS sequence"/>
</dbReference>
<reference evidence="1 2" key="1">
    <citation type="submission" date="2014-12" db="EMBL/GenBank/DDBJ databases">
        <title>Draft genome sequence of Terrisporobacter sp. 08-306576, isolated from the blood culture of a bacteremia patient.</title>
        <authorList>
            <person name="Lund L.C."/>
            <person name="Sydenham T.V."/>
            <person name="Hogh S.V."/>
            <person name="Skov M.N."/>
            <person name="Kemp M."/>
            <person name="Justesen U.S."/>
        </authorList>
    </citation>
    <scope>NUCLEOTIDE SEQUENCE [LARGE SCALE GENOMIC DNA]</scope>
    <source>
        <strain evidence="1 2">08-306576</strain>
    </source>
</reference>
<evidence type="ECO:0000313" key="2">
    <source>
        <dbReference type="Proteomes" id="UP000031189"/>
    </source>
</evidence>
<evidence type="ECO:0000313" key="1">
    <source>
        <dbReference type="EMBL" id="KHS55637.1"/>
    </source>
</evidence>
<dbReference type="OrthoDB" id="1757962at2"/>
<proteinExistence type="predicted"/>
<dbReference type="EMBL" id="JWHR01000157">
    <property type="protein sequence ID" value="KHS55637.1"/>
    <property type="molecule type" value="Genomic_DNA"/>
</dbReference>
<name>A0A0B3VZZ5_9FIRM</name>
<dbReference type="STRING" id="1577792.QX51_18295"/>
<comment type="caution">
    <text evidence="1">The sequence shown here is derived from an EMBL/GenBank/DDBJ whole genome shotgun (WGS) entry which is preliminary data.</text>
</comment>
<accession>A0A0B3VZZ5</accession>
<dbReference type="AlphaFoldDB" id="A0A0B3VZZ5"/>
<keyword evidence="2" id="KW-1185">Reference proteome</keyword>
<gene>
    <name evidence="1" type="ORF">QX51_18295</name>
</gene>
<sequence length="106" mass="12452">MDPSGAFFKYANEAYKISEYLSENKRDVYISSYENLKFLIDNLEELCDCIDYELIDLFDMIDPASKENLSQNEKEDLYSRLEKINSNKTVSVEIKNGIQYIMQHKS</sequence>